<dbReference type="Proteomes" id="UP001174909">
    <property type="component" value="Unassembled WGS sequence"/>
</dbReference>
<evidence type="ECO:0000259" key="8">
    <source>
        <dbReference type="PROSITE" id="PS50262"/>
    </source>
</evidence>
<protein>
    <submittedName>
        <fullName evidence="9">Latrophilin receptor-like protein A</fullName>
    </submittedName>
</protein>
<feature type="region of interest" description="Disordered" evidence="5">
    <location>
        <begin position="996"/>
        <end position="1030"/>
    </location>
</feature>
<feature type="transmembrane region" description="Helical" evidence="6">
    <location>
        <begin position="818"/>
        <end position="839"/>
    </location>
</feature>
<dbReference type="PRINTS" id="PR00249">
    <property type="entry name" value="GPCRSECRETIN"/>
</dbReference>
<dbReference type="InterPro" id="IPR017452">
    <property type="entry name" value="GPCR_Rhodpsn_7TM"/>
</dbReference>
<feature type="region of interest" description="Disordered" evidence="5">
    <location>
        <begin position="364"/>
        <end position="399"/>
    </location>
</feature>
<reference evidence="9" key="1">
    <citation type="submission" date="2023-03" db="EMBL/GenBank/DDBJ databases">
        <authorList>
            <person name="Steffen K."/>
            <person name="Cardenas P."/>
        </authorList>
    </citation>
    <scope>NUCLEOTIDE SEQUENCE</scope>
</reference>
<keyword evidence="2 6" id="KW-0812">Transmembrane</keyword>
<feature type="transmembrane region" description="Helical" evidence="6">
    <location>
        <begin position="699"/>
        <end position="724"/>
    </location>
</feature>
<evidence type="ECO:0000256" key="4">
    <source>
        <dbReference type="ARBA" id="ARBA00023136"/>
    </source>
</evidence>
<sequence>MRMRLAAARRPVYLTAHGKKSDTSPPSCSIESHKRPTQMERRKRLLTSLGAALWLLILLVSADVADCQDDLGLGYYSPNAEYDNCRTCPDQGLVIGEEELLCRCDSNCTLYGDCCNSHVQSLNGGDDDVADQLNGLLECRSVYLDERTQPGWEESFWMVSECPADWLAGRDDQLLLDILNNCSRGSDDLPPVTDLQTGLVYKNEYCAVCHQVGSFRQWGYTFECNQQLRLLTEQPDFQITLDVVQQWCLVCRFRDPHETNPTVPAARACVHPSLVEDSCLERERLEAMTDVQISEQVYQQELVSQCKSGHLSPVVAKSSSKPFRNQYCALCNGIRVRTLACVSPYTFRDETNHCELEAATMAPTIEPPEQTEPPTTTPTTQTPTTTPTTQLPTKPPPTNQPGKINITGEFFNIELPLVLARPPPQGLIIEKPEIIPPPFTVFVDPDRNSQTITVGQTTVSVTTTCEDGEVFDHINRKCRKTACPEVARGEPCILPAQLDESIAINGTNGTLNNNNSLSCDEEDESPIPLDDSEFILLDNETLEFGGEIFEIIGYSNGSAVICTNFSQNGTFEVNVTVLSYSYPVGLTVLTYVGCSLSVIGCAVVLLTYSLFKELRTLPGKILMNLSAAILATSLFLVAVIRLFALSGKEELCHTTAIFLHWFVLSEFSWMTIMSVELARTLVRASRLRPTESDKVKRKIFLIYLLIGWGIPTIVAGLSVVLNYTTDYIQYGEDGFCWIGDRNSFFAVFLTPVVLSLLLNAAAFFVTSYLLLKAQRGEAKLQKQHSTSYFRIHLSVFSVTGLTWVFGFVAILARNDWAWYIFLILTSTQGFTICAAFLFTKKVFSLYKERCWSRISSRFSLKSTLKQSTQDTSLAVRYVKKGENTSSVSAVSMKETEIGPAVEPSETNGQAKQEPVRYARDVKKQEEEIAKDTEQISVTSEREQINQEPVRYARDVKKQEEEIAKDTGQISVTSEREQINQEPVRYARNVKKQEEEIAKDTEQISVTSEREQTNQDPVRYAKKQDEERKTE</sequence>
<feature type="compositionally biased region" description="Basic and acidic residues" evidence="5">
    <location>
        <begin position="1021"/>
        <end position="1030"/>
    </location>
</feature>
<keyword evidence="10" id="KW-1185">Reference proteome</keyword>
<evidence type="ECO:0000256" key="3">
    <source>
        <dbReference type="ARBA" id="ARBA00022989"/>
    </source>
</evidence>
<evidence type="ECO:0000313" key="9">
    <source>
        <dbReference type="EMBL" id="CAI8038934.1"/>
    </source>
</evidence>
<keyword evidence="9" id="KW-0675">Receptor</keyword>
<dbReference type="GO" id="GO:0016020">
    <property type="term" value="C:membrane"/>
    <property type="evidence" value="ECO:0007669"/>
    <property type="project" value="UniProtKB-SubCell"/>
</dbReference>
<keyword evidence="3 6" id="KW-1133">Transmembrane helix</keyword>
<feature type="transmembrane region" description="Helical" evidence="6">
    <location>
        <begin position="623"/>
        <end position="644"/>
    </location>
</feature>
<comment type="subcellular location">
    <subcellularLocation>
        <location evidence="1">Membrane</location>
        <topology evidence="1">Multi-pass membrane protein</topology>
    </subcellularLocation>
</comment>
<dbReference type="InterPro" id="IPR000832">
    <property type="entry name" value="GPCR_2_secretin-like"/>
</dbReference>
<evidence type="ECO:0000259" key="7">
    <source>
        <dbReference type="PROSITE" id="PS50261"/>
    </source>
</evidence>
<feature type="compositionally biased region" description="Low complexity" evidence="5">
    <location>
        <begin position="364"/>
        <end position="392"/>
    </location>
</feature>
<evidence type="ECO:0000256" key="5">
    <source>
        <dbReference type="SAM" id="MobiDB-lite"/>
    </source>
</evidence>
<dbReference type="PROSITE" id="PS50262">
    <property type="entry name" value="G_PROTEIN_RECEP_F1_2"/>
    <property type="match status" value="1"/>
</dbReference>
<dbReference type="Gene3D" id="1.20.1070.10">
    <property type="entry name" value="Rhodopsin 7-helix transmembrane proteins"/>
    <property type="match status" value="1"/>
</dbReference>
<evidence type="ECO:0000313" key="10">
    <source>
        <dbReference type="Proteomes" id="UP001174909"/>
    </source>
</evidence>
<dbReference type="PANTHER" id="PTHR45902:SF1">
    <property type="entry name" value="LATROPHILIN RECEPTOR-LIKE PROTEIN A"/>
    <property type="match status" value="1"/>
</dbReference>
<evidence type="ECO:0000256" key="2">
    <source>
        <dbReference type="ARBA" id="ARBA00022692"/>
    </source>
</evidence>
<dbReference type="PANTHER" id="PTHR45902">
    <property type="entry name" value="LATROPHILIN RECEPTOR-LIKE PROTEIN A"/>
    <property type="match status" value="1"/>
</dbReference>
<comment type="caution">
    <text evidence="9">The sequence shown here is derived from an EMBL/GenBank/DDBJ whole genome shotgun (WGS) entry which is preliminary data.</text>
</comment>
<dbReference type="GO" id="GO:0004930">
    <property type="term" value="F:G protein-coupled receptor activity"/>
    <property type="evidence" value="ECO:0007669"/>
    <property type="project" value="InterPro"/>
</dbReference>
<feature type="domain" description="G-protein coupled receptors family 1 profile" evidence="8">
    <location>
        <begin position="600"/>
        <end position="804"/>
    </location>
</feature>
<feature type="domain" description="G-protein coupled receptors family 2 profile 2" evidence="7">
    <location>
        <begin position="586"/>
        <end position="840"/>
    </location>
</feature>
<accession>A0AA35WZT6</accession>
<name>A0AA35WZT6_GEOBA</name>
<dbReference type="InterPro" id="IPR053231">
    <property type="entry name" value="GPCR_LN-TM7"/>
</dbReference>
<dbReference type="EMBL" id="CASHTH010003016">
    <property type="protein sequence ID" value="CAI8038934.1"/>
    <property type="molecule type" value="Genomic_DNA"/>
</dbReference>
<evidence type="ECO:0000256" key="1">
    <source>
        <dbReference type="ARBA" id="ARBA00004141"/>
    </source>
</evidence>
<feature type="transmembrane region" description="Helical" evidence="6">
    <location>
        <begin position="656"/>
        <end position="678"/>
    </location>
</feature>
<keyword evidence="4 6" id="KW-0472">Membrane</keyword>
<dbReference type="Pfam" id="PF00002">
    <property type="entry name" value="7tm_2"/>
    <property type="match status" value="1"/>
</dbReference>
<dbReference type="GO" id="GO:0007166">
    <property type="term" value="P:cell surface receptor signaling pathway"/>
    <property type="evidence" value="ECO:0007669"/>
    <property type="project" value="InterPro"/>
</dbReference>
<gene>
    <name evidence="9" type="ORF">GBAR_LOCUS21678</name>
</gene>
<feature type="transmembrane region" description="Helical" evidence="6">
    <location>
        <begin position="791"/>
        <end position="812"/>
    </location>
</feature>
<feature type="transmembrane region" description="Helical" evidence="6">
    <location>
        <begin position="588"/>
        <end position="611"/>
    </location>
</feature>
<proteinExistence type="predicted"/>
<organism evidence="9 10">
    <name type="scientific">Geodia barretti</name>
    <name type="common">Barrett's horny sponge</name>
    <dbReference type="NCBI Taxonomy" id="519541"/>
    <lineage>
        <taxon>Eukaryota</taxon>
        <taxon>Metazoa</taxon>
        <taxon>Porifera</taxon>
        <taxon>Demospongiae</taxon>
        <taxon>Heteroscleromorpha</taxon>
        <taxon>Tetractinellida</taxon>
        <taxon>Astrophorina</taxon>
        <taxon>Geodiidae</taxon>
        <taxon>Geodia</taxon>
    </lineage>
</organism>
<dbReference type="AlphaFoldDB" id="A0AA35WZT6"/>
<evidence type="ECO:0000256" key="6">
    <source>
        <dbReference type="SAM" id="Phobius"/>
    </source>
</evidence>
<dbReference type="SUPFAM" id="SSF81321">
    <property type="entry name" value="Family A G protein-coupled receptor-like"/>
    <property type="match status" value="1"/>
</dbReference>
<dbReference type="InterPro" id="IPR017981">
    <property type="entry name" value="GPCR_2-like_7TM"/>
</dbReference>
<feature type="compositionally biased region" description="Basic and acidic residues" evidence="5">
    <location>
        <begin position="996"/>
        <end position="1012"/>
    </location>
</feature>
<dbReference type="CDD" id="cd13952">
    <property type="entry name" value="7tm_classB"/>
    <property type="match status" value="1"/>
</dbReference>
<feature type="transmembrane region" description="Helical" evidence="6">
    <location>
        <begin position="744"/>
        <end position="771"/>
    </location>
</feature>
<dbReference type="PROSITE" id="PS50261">
    <property type="entry name" value="G_PROTEIN_RECEP_F2_4"/>
    <property type="match status" value="1"/>
</dbReference>
<feature type="region of interest" description="Disordered" evidence="5">
    <location>
        <begin position="16"/>
        <end position="36"/>
    </location>
</feature>